<feature type="region of interest" description="Disordered" evidence="1">
    <location>
        <begin position="611"/>
        <end position="634"/>
    </location>
</feature>
<name>A0A8H6WBC2_9AGAR</name>
<evidence type="ECO:0000313" key="2">
    <source>
        <dbReference type="EMBL" id="KAF7306234.1"/>
    </source>
</evidence>
<feature type="compositionally biased region" description="Basic and acidic residues" evidence="1">
    <location>
        <begin position="111"/>
        <end position="121"/>
    </location>
</feature>
<dbReference type="GO" id="GO:0000307">
    <property type="term" value="C:cyclin-dependent protein kinase holoenzyme complex"/>
    <property type="evidence" value="ECO:0007669"/>
    <property type="project" value="TreeGrafter"/>
</dbReference>
<feature type="region of interest" description="Disordered" evidence="1">
    <location>
        <begin position="306"/>
        <end position="348"/>
    </location>
</feature>
<feature type="compositionally biased region" description="Basic and acidic residues" evidence="1">
    <location>
        <begin position="403"/>
        <end position="439"/>
    </location>
</feature>
<feature type="compositionally biased region" description="Polar residues" evidence="1">
    <location>
        <begin position="459"/>
        <end position="470"/>
    </location>
</feature>
<evidence type="ECO:0000256" key="1">
    <source>
        <dbReference type="SAM" id="MobiDB-lite"/>
    </source>
</evidence>
<gene>
    <name evidence="2" type="ORF">MIND_00414000</name>
</gene>
<dbReference type="GO" id="GO:0016538">
    <property type="term" value="F:cyclin-dependent protein serine/threonine kinase regulator activity"/>
    <property type="evidence" value="ECO:0007669"/>
    <property type="project" value="TreeGrafter"/>
</dbReference>
<feature type="compositionally biased region" description="Polar residues" evidence="1">
    <location>
        <begin position="39"/>
        <end position="48"/>
    </location>
</feature>
<dbReference type="PANTHER" id="PTHR15615">
    <property type="match status" value="1"/>
</dbReference>
<sequence>MTTTMESHHLPHWGTPAGPMTPPQTDTVEPRRLWVPATRRTTTYSVQLLTPPDDDEAIPHPQPSSSRAKADFPSDTTYPPPSSHHLAPTSVPDFESDEEEMSCDEQPPAESKPDSKETETDAWARDWLHVARTRPESSALVAEKTCEMICYLWFAPTSSKRPSSPSLSSPTSPTSSTPSPSPLQLLPSPPFVAFTQKLLETTQLSQSAIVLALHFIHRLRQRNRGIPAQAGSEFRVCVAGLMMANKFLDDNTYTNATWASVSSIPLAQINTMEREFLAGCDYALYVSRKVYEDWGRLLRGLVGARARERERERGRRHAMHHRGGRLHPQHPTHSLYSAPRRPAMSANSSTTSYSSWVYATPSRAHSNLRVKRDRSSSPSPSAPLYSQRRGSEDNATSSDFDNDDRGRSRARSQERVDECVDERLEREREMEVGSKRRAEAAFSPPSYHSRPHHPGFATVYNTPLTNTHSQRPAPTLVIPTPTPTSTSFTYASSAGANHWSPVEATSTSTSSSASASSGHSFPLPLPKATSTTNVSLVTPLERFGAMSLSTNANPISRSVSRHPTPSPPRRRLRERPVSYAGATTASSAGLTAFAERYGGFQASPVVAERGRERSNQWGVSSIERATTSSPGTSPFVSTSAYVAPSPSTTVQYPPREVQHSLPSISTGYGQHEPQPQYPSTLAARWDYSDGAKAPTAQDLYFYTLTCSPMSDASSSSGYSPVDNDPSDDDSAMSDDGREAYRQQPTAVARGHPQAISDLRDRVRDPERYREEARRARLRYAPAPISTTTSTVSSWLPLPSAPQPQHPFAGSALINRWGVQSARTSPVRGPVAVPMRAEPTEWTPPRATYAEVSAGGGGWTPPRVALPHFADLEKWSGQHRLLQSQSQTRPTTTAQSQYQPPPSLPPPESRKTHQPQPRRAVFANAGPPGVSGYAYAY</sequence>
<feature type="compositionally biased region" description="Low complexity" evidence="1">
    <location>
        <begin position="504"/>
        <end position="517"/>
    </location>
</feature>
<dbReference type="CDD" id="cd20557">
    <property type="entry name" value="CYCLIN_ScPCL1-like"/>
    <property type="match status" value="1"/>
</dbReference>
<dbReference type="InterPro" id="IPR013922">
    <property type="entry name" value="Cyclin_PHO80-like"/>
</dbReference>
<feature type="region of interest" description="Disordered" evidence="1">
    <location>
        <begin position="876"/>
        <end position="927"/>
    </location>
</feature>
<feature type="compositionally biased region" description="Polar residues" evidence="1">
    <location>
        <begin position="615"/>
        <end position="634"/>
    </location>
</feature>
<feature type="compositionally biased region" description="Low complexity" evidence="1">
    <location>
        <begin position="472"/>
        <end position="481"/>
    </location>
</feature>
<dbReference type="OrthoDB" id="244495at2759"/>
<feature type="region of interest" description="Disordered" evidence="1">
    <location>
        <begin position="1"/>
        <end position="121"/>
    </location>
</feature>
<dbReference type="Pfam" id="PF08613">
    <property type="entry name" value="Cyclin"/>
    <property type="match status" value="1"/>
</dbReference>
<feature type="region of interest" description="Disordered" evidence="1">
    <location>
        <begin position="549"/>
        <end position="575"/>
    </location>
</feature>
<accession>A0A8H6WBC2</accession>
<feature type="region of interest" description="Disordered" evidence="1">
    <location>
        <begin position="158"/>
        <end position="183"/>
    </location>
</feature>
<feature type="compositionally biased region" description="Polar residues" evidence="1">
    <location>
        <begin position="880"/>
        <end position="893"/>
    </location>
</feature>
<dbReference type="GO" id="GO:0019901">
    <property type="term" value="F:protein kinase binding"/>
    <property type="evidence" value="ECO:0007669"/>
    <property type="project" value="InterPro"/>
</dbReference>
<dbReference type="GO" id="GO:0005634">
    <property type="term" value="C:nucleus"/>
    <property type="evidence" value="ECO:0007669"/>
    <property type="project" value="TreeGrafter"/>
</dbReference>
<evidence type="ECO:0008006" key="4">
    <source>
        <dbReference type="Google" id="ProtNLM"/>
    </source>
</evidence>
<organism evidence="2 3">
    <name type="scientific">Mycena indigotica</name>
    <dbReference type="NCBI Taxonomy" id="2126181"/>
    <lineage>
        <taxon>Eukaryota</taxon>
        <taxon>Fungi</taxon>
        <taxon>Dikarya</taxon>
        <taxon>Basidiomycota</taxon>
        <taxon>Agaricomycotina</taxon>
        <taxon>Agaricomycetes</taxon>
        <taxon>Agaricomycetidae</taxon>
        <taxon>Agaricales</taxon>
        <taxon>Marasmiineae</taxon>
        <taxon>Mycenaceae</taxon>
        <taxon>Mycena</taxon>
    </lineage>
</organism>
<keyword evidence="3" id="KW-1185">Reference proteome</keyword>
<reference evidence="2" key="1">
    <citation type="submission" date="2020-05" db="EMBL/GenBank/DDBJ databases">
        <title>Mycena genomes resolve the evolution of fungal bioluminescence.</title>
        <authorList>
            <person name="Tsai I.J."/>
        </authorList>
    </citation>
    <scope>NUCLEOTIDE SEQUENCE</scope>
    <source>
        <strain evidence="2">171206Taipei</strain>
    </source>
</reference>
<dbReference type="Proteomes" id="UP000636479">
    <property type="component" value="Unassembled WGS sequence"/>
</dbReference>
<feature type="region of interest" description="Disordered" evidence="1">
    <location>
        <begin position="499"/>
        <end position="528"/>
    </location>
</feature>
<dbReference type="Gene3D" id="1.10.472.10">
    <property type="entry name" value="Cyclin-like"/>
    <property type="match status" value="1"/>
</dbReference>
<feature type="compositionally biased region" description="Acidic residues" evidence="1">
    <location>
        <begin position="94"/>
        <end position="103"/>
    </location>
</feature>
<dbReference type="EMBL" id="JACAZF010000004">
    <property type="protein sequence ID" value="KAF7306234.1"/>
    <property type="molecule type" value="Genomic_DNA"/>
</dbReference>
<dbReference type="GeneID" id="59343477"/>
<feature type="region of interest" description="Disordered" evidence="1">
    <location>
        <begin position="712"/>
        <end position="755"/>
    </location>
</feature>
<feature type="region of interest" description="Disordered" evidence="1">
    <location>
        <begin position="364"/>
        <end position="481"/>
    </location>
</feature>
<dbReference type="AlphaFoldDB" id="A0A8H6WBC2"/>
<feature type="compositionally biased region" description="Basic residues" evidence="1">
    <location>
        <begin position="314"/>
        <end position="330"/>
    </location>
</feature>
<dbReference type="PANTHER" id="PTHR15615:SF27">
    <property type="entry name" value="PHO85 CYCLIN CLG1"/>
    <property type="match status" value="1"/>
</dbReference>
<evidence type="ECO:0000313" key="3">
    <source>
        <dbReference type="Proteomes" id="UP000636479"/>
    </source>
</evidence>
<dbReference type="RefSeq" id="XP_037221253.1">
    <property type="nucleotide sequence ID" value="XM_037360961.1"/>
</dbReference>
<proteinExistence type="predicted"/>
<protein>
    <recommendedName>
        <fullName evidence="4">Cyclin</fullName>
    </recommendedName>
</protein>
<comment type="caution">
    <text evidence="2">The sequence shown here is derived from an EMBL/GenBank/DDBJ whole genome shotgun (WGS) entry which is preliminary data.</text>
</comment>